<protein>
    <submittedName>
        <fullName evidence="1">Uncharacterized protein</fullName>
    </submittedName>
</protein>
<proteinExistence type="predicted"/>
<reference evidence="1 2" key="1">
    <citation type="submission" date="2018-06" db="EMBL/GenBank/DDBJ databases">
        <authorList>
            <consortium name="Pathogen Informatics"/>
            <person name="Doyle S."/>
        </authorList>
    </citation>
    <scope>NUCLEOTIDE SEQUENCE [LARGE SCALE GENOMIC DNA]</scope>
    <source>
        <strain evidence="1 2">NCTC11978</strain>
    </source>
</reference>
<evidence type="ECO:0000313" key="1">
    <source>
        <dbReference type="EMBL" id="STX38755.1"/>
    </source>
</evidence>
<dbReference type="AlphaFoldDB" id="A0A378IW36"/>
<evidence type="ECO:0000313" key="2">
    <source>
        <dbReference type="Proteomes" id="UP000254033"/>
    </source>
</evidence>
<dbReference type="Proteomes" id="UP000254033">
    <property type="component" value="Unassembled WGS sequence"/>
</dbReference>
<dbReference type="RefSeq" id="WP_115175437.1">
    <property type="nucleotide sequence ID" value="NZ_UGNY01000001.1"/>
</dbReference>
<gene>
    <name evidence="1" type="ORF">NCTC11978_01943</name>
</gene>
<sequence length="125" mass="14408">MIRINLLNDWVQFTLAGTPEEQARDKDYLENALCKRYIDYSNSIGQTVSDCDLYVHISNFKSANEIRDLLTPDLGVQDKKKPQFFQNPSVDYKFQTQNKIGVDELIDNKIEILRAGPRGPQPQDM</sequence>
<dbReference type="EMBL" id="UGNY01000001">
    <property type="protein sequence ID" value="STX38755.1"/>
    <property type="molecule type" value="Genomic_DNA"/>
</dbReference>
<accession>A0A378IW36</accession>
<name>A0A378IW36_9GAMM</name>
<organism evidence="1 2">
    <name type="scientific">Legionella feeleii</name>
    <dbReference type="NCBI Taxonomy" id="453"/>
    <lineage>
        <taxon>Bacteria</taxon>
        <taxon>Pseudomonadati</taxon>
        <taxon>Pseudomonadota</taxon>
        <taxon>Gammaproteobacteria</taxon>
        <taxon>Legionellales</taxon>
        <taxon>Legionellaceae</taxon>
        <taxon>Legionella</taxon>
    </lineage>
</organism>